<feature type="region of interest" description="Disordered" evidence="1">
    <location>
        <begin position="215"/>
        <end position="269"/>
    </location>
</feature>
<name>A0A3N6LIJ4_9EURY</name>
<proteinExistence type="predicted"/>
<evidence type="ECO:0000256" key="2">
    <source>
        <dbReference type="SAM" id="Phobius"/>
    </source>
</evidence>
<comment type="caution">
    <text evidence="3">The sequence shown here is derived from an EMBL/GenBank/DDBJ whole genome shotgun (WGS) entry which is preliminary data.</text>
</comment>
<dbReference type="EMBL" id="REFY01000006">
    <property type="protein sequence ID" value="RQG87029.1"/>
    <property type="molecule type" value="Genomic_DNA"/>
</dbReference>
<dbReference type="AlphaFoldDB" id="A0A3N6LIJ4"/>
<evidence type="ECO:0000313" key="3">
    <source>
        <dbReference type="EMBL" id="RQG87029.1"/>
    </source>
</evidence>
<keyword evidence="4" id="KW-1185">Reference proteome</keyword>
<reference evidence="3 4" key="1">
    <citation type="submission" date="2018-10" db="EMBL/GenBank/DDBJ databases">
        <title>Natrarchaeobius chitinivorans gen. nov., sp. nov., and Natrarchaeobius haloalkaliphilus sp. nov., alkaliphilic, chitin-utilizing haloarchaea from hypersaline alkaline lakes.</title>
        <authorList>
            <person name="Sorokin D.Y."/>
            <person name="Elcheninov A.G."/>
            <person name="Kostrikina N.A."/>
            <person name="Bale N.J."/>
            <person name="Sinninghe Damste J.S."/>
            <person name="Khijniak T.V."/>
            <person name="Kublanov I.V."/>
            <person name="Toshchakov S.V."/>
        </authorList>
    </citation>
    <scope>NUCLEOTIDE SEQUENCE [LARGE SCALE GENOMIC DNA]</scope>
    <source>
        <strain evidence="3 4">AArcht-Sl</strain>
    </source>
</reference>
<feature type="compositionally biased region" description="Acidic residues" evidence="1">
    <location>
        <begin position="215"/>
        <end position="246"/>
    </location>
</feature>
<protein>
    <submittedName>
        <fullName evidence="3">Uncharacterized protein</fullName>
    </submittedName>
</protein>
<keyword evidence="2" id="KW-1133">Transmembrane helix</keyword>
<keyword evidence="2" id="KW-0812">Transmembrane</keyword>
<feature type="transmembrane region" description="Helical" evidence="2">
    <location>
        <begin position="12"/>
        <end position="35"/>
    </location>
</feature>
<keyword evidence="2" id="KW-0472">Membrane</keyword>
<dbReference type="OrthoDB" id="351168at2157"/>
<dbReference type="RefSeq" id="WP_124179433.1">
    <property type="nucleotide sequence ID" value="NZ_REFY01000006.1"/>
</dbReference>
<gene>
    <name evidence="3" type="ORF">EA462_15415</name>
</gene>
<organism evidence="3 4">
    <name type="scientific">Natrarchaeobius halalkaliphilus</name>
    <dbReference type="NCBI Taxonomy" id="1679091"/>
    <lineage>
        <taxon>Archaea</taxon>
        <taxon>Methanobacteriati</taxon>
        <taxon>Methanobacteriota</taxon>
        <taxon>Stenosarchaea group</taxon>
        <taxon>Halobacteria</taxon>
        <taxon>Halobacteriales</taxon>
        <taxon>Natrialbaceae</taxon>
        <taxon>Natrarchaeobius</taxon>
    </lineage>
</organism>
<feature type="transmembrane region" description="Helical" evidence="2">
    <location>
        <begin position="47"/>
        <end position="68"/>
    </location>
</feature>
<dbReference type="Proteomes" id="UP000273828">
    <property type="component" value="Unassembled WGS sequence"/>
</dbReference>
<accession>A0A3N6LIJ4</accession>
<sequence length="269" mass="29561">MKFGNWFDRLTYVVAEAQILVAGVVFSIGAALVIFRPTLPAVPPVAVGMLAATLLFGPALFGFFVWLVQKLRTRNMIEVHHVNAVQDVLEKYYVEPEIWREKAITGPNPYPVNGGGAWAVQEFEWLEDIEELRVKGIWLEETTDTKLLTSKSHMQAIYGKLTESHITLNILRDSVSEFGADIQRALINSMAEARERGKLMDKSAVKDVFESFEDDAAGTTDDDLPTLEPDDLPGEDLGDLADDALEDTPTPDVGMGSGPHRAATDGGSE</sequence>
<evidence type="ECO:0000256" key="1">
    <source>
        <dbReference type="SAM" id="MobiDB-lite"/>
    </source>
</evidence>
<evidence type="ECO:0000313" key="4">
    <source>
        <dbReference type="Proteomes" id="UP000273828"/>
    </source>
</evidence>